<evidence type="ECO:0000313" key="2">
    <source>
        <dbReference type="Proteomes" id="UP000030700"/>
    </source>
</evidence>
<keyword evidence="2" id="KW-1185">Reference proteome</keyword>
<dbReference type="AlphaFoldDB" id="A0A081BSA2"/>
<evidence type="ECO:0000313" key="1">
    <source>
        <dbReference type="EMBL" id="GAK54283.1"/>
    </source>
</evidence>
<gene>
    <name evidence="1" type="ORF">U14_05562</name>
</gene>
<dbReference type="EMBL" id="DF820461">
    <property type="protein sequence ID" value="GAK54283.1"/>
    <property type="molecule type" value="Genomic_DNA"/>
</dbReference>
<dbReference type="HOGENOM" id="CLU_2091971_0_0_0"/>
<accession>A0A081BSA2</accession>
<proteinExistence type="predicted"/>
<reference evidence="1" key="1">
    <citation type="journal article" date="2015" name="PeerJ">
        <title>First genomic representation of candidate bacterial phylum KSB3 points to enhanced environmental sensing as a trigger of wastewater bulking.</title>
        <authorList>
            <person name="Sekiguchi Y."/>
            <person name="Ohashi A."/>
            <person name="Parks D.H."/>
            <person name="Yamauchi T."/>
            <person name="Tyson G.W."/>
            <person name="Hugenholtz P."/>
        </authorList>
    </citation>
    <scope>NUCLEOTIDE SEQUENCE [LARGE SCALE GENOMIC DNA]</scope>
</reference>
<dbReference type="Proteomes" id="UP000030700">
    <property type="component" value="Unassembled WGS sequence"/>
</dbReference>
<protein>
    <submittedName>
        <fullName evidence="1">Uncharacterized protein</fullName>
    </submittedName>
</protein>
<sequence length="116" mass="13295">MYGLELDSWMGCQAEIRLRPQQGITSLKFVFESHAPLHLHPLRLIFEDAQGVNIQTTHINQPGQGEAFIPLRQFDATCGEVWLTVRCSPTFRPHQLDANNPDRRELGIRVVSLRYV</sequence>
<organism evidence="1">
    <name type="scientific">Candidatus Moduliflexus flocculans</name>
    <dbReference type="NCBI Taxonomy" id="1499966"/>
    <lineage>
        <taxon>Bacteria</taxon>
        <taxon>Candidatus Moduliflexota</taxon>
        <taxon>Candidatus Moduliflexia</taxon>
        <taxon>Candidatus Moduliflexales</taxon>
        <taxon>Candidatus Moduliflexaceae</taxon>
    </lineage>
</organism>
<name>A0A081BSA2_9BACT</name>